<dbReference type="SUPFAM" id="SSF46785">
    <property type="entry name" value="Winged helix' DNA-binding domain"/>
    <property type="match status" value="1"/>
</dbReference>
<dbReference type="EMBL" id="CP061038">
    <property type="protein sequence ID" value="QNQ09713.1"/>
    <property type="molecule type" value="Genomic_DNA"/>
</dbReference>
<dbReference type="Proteomes" id="UP000516148">
    <property type="component" value="Chromosome"/>
</dbReference>
<keyword evidence="3" id="KW-1185">Reference proteome</keyword>
<dbReference type="InterPro" id="IPR036390">
    <property type="entry name" value="WH_DNA-bd_sf"/>
</dbReference>
<dbReference type="Gene3D" id="1.10.10.10">
    <property type="entry name" value="Winged helix-like DNA-binding domain superfamily/Winged helix DNA-binding domain"/>
    <property type="match status" value="1"/>
</dbReference>
<proteinExistence type="predicted"/>
<dbReference type="RefSeq" id="WP_187762022.1">
    <property type="nucleotide sequence ID" value="NZ_CP061038.1"/>
</dbReference>
<evidence type="ECO:0000256" key="1">
    <source>
        <dbReference type="SAM" id="Coils"/>
    </source>
</evidence>
<gene>
    <name evidence="2" type="ORF">H3Z74_00130</name>
</gene>
<reference evidence="2 3" key="1">
    <citation type="submission" date="2020-09" db="EMBL/GenBank/DDBJ databases">
        <title>Sphingomonas sp., a new species isolated from pork steak.</title>
        <authorList>
            <person name="Heidler von Heilborn D."/>
        </authorList>
    </citation>
    <scope>NUCLEOTIDE SEQUENCE [LARGE SCALE GENOMIC DNA]</scope>
    <source>
        <strain evidence="3">S8-3T</strain>
    </source>
</reference>
<dbReference type="AlphaFoldDB" id="A0A7H0LJ60"/>
<name>A0A7H0LJ60_9SPHN</name>
<dbReference type="KEGG" id="spap:H3Z74_00130"/>
<sequence>MIETAAPSFAVTPQMLIVADNAAAVQLVSEAAVLAGGRIEATLRWDQVAARIADHQAIDVIVAEAESVSSELLSGTLPLLDDIAREHQARIVITLAEGQIDLVAGTLFGPHVQLLCLPSVAERVVALTIAARTRTACAQESGRDGEEARLRRLNEEVARIAETLARLTRSDNGDLAQREKSGVGDRRFAYAPPSPADTADIDAQDIRAAIRARRLRGQYFDAGLLEDPAWDMLLDLFAAELERSQVSVSSLCIAAAVAPTTALRWIAKMSEAGLFERHADPFDRRRAFMALSATARAGMMGYLAAVKRAGLPIA</sequence>
<protein>
    <submittedName>
        <fullName evidence="2">Winged helix-turn-helix transcriptional regulator</fullName>
    </submittedName>
</protein>
<evidence type="ECO:0000313" key="2">
    <source>
        <dbReference type="EMBL" id="QNQ09713.1"/>
    </source>
</evidence>
<accession>A0A7H0LJ60</accession>
<keyword evidence="1" id="KW-0175">Coiled coil</keyword>
<dbReference type="InterPro" id="IPR036388">
    <property type="entry name" value="WH-like_DNA-bd_sf"/>
</dbReference>
<evidence type="ECO:0000313" key="3">
    <source>
        <dbReference type="Proteomes" id="UP000516148"/>
    </source>
</evidence>
<organism evidence="2 3">
    <name type="scientific">Sphingomonas alpina</name>
    <dbReference type="NCBI Taxonomy" id="653931"/>
    <lineage>
        <taxon>Bacteria</taxon>
        <taxon>Pseudomonadati</taxon>
        <taxon>Pseudomonadota</taxon>
        <taxon>Alphaproteobacteria</taxon>
        <taxon>Sphingomonadales</taxon>
        <taxon>Sphingomonadaceae</taxon>
        <taxon>Sphingomonas</taxon>
    </lineage>
</organism>
<feature type="coiled-coil region" evidence="1">
    <location>
        <begin position="143"/>
        <end position="170"/>
    </location>
</feature>